<feature type="compositionally biased region" description="Low complexity" evidence="1">
    <location>
        <begin position="88"/>
        <end position="98"/>
    </location>
</feature>
<feature type="compositionally biased region" description="Basic and acidic residues" evidence="1">
    <location>
        <begin position="123"/>
        <end position="138"/>
    </location>
</feature>
<dbReference type="EMBL" id="CAKLDM010000005">
    <property type="protein sequence ID" value="CAH0543278.1"/>
    <property type="molecule type" value="Genomic_DNA"/>
</dbReference>
<reference evidence="2" key="1">
    <citation type="submission" date="2021-11" db="EMBL/GenBank/DDBJ databases">
        <authorList>
            <person name="Rodrigo-Torres L."/>
            <person name="Arahal R. D."/>
            <person name="Lucena T."/>
        </authorList>
    </citation>
    <scope>NUCLEOTIDE SEQUENCE</scope>
    <source>
        <strain evidence="2">CECT 7928</strain>
    </source>
</reference>
<comment type="caution">
    <text evidence="2">The sequence shown here is derived from an EMBL/GenBank/DDBJ whole genome shotgun (WGS) entry which is preliminary data.</text>
</comment>
<accession>A0ABM9A9N8</accession>
<sequence length="138" mass="15020">MDETDLNLLYVAVTRAKKTLILPDELFLALEENLAFTLNKHKPAPCLLDNLLPKSMKSPGAKTSSKPQIKNAPSNLNKEVKSSHQPKPSSLASSALSPQEQTPQKSATSKVSAKQENLGIQKAPEEEKAKKAEIHTLP</sequence>
<evidence type="ECO:0008006" key="4">
    <source>
        <dbReference type="Google" id="ProtNLM"/>
    </source>
</evidence>
<proteinExistence type="predicted"/>
<evidence type="ECO:0000256" key="1">
    <source>
        <dbReference type="SAM" id="MobiDB-lite"/>
    </source>
</evidence>
<evidence type="ECO:0000313" key="3">
    <source>
        <dbReference type="Proteomes" id="UP000838748"/>
    </source>
</evidence>
<protein>
    <recommendedName>
        <fullName evidence="4">DNA helicase</fullName>
    </recommendedName>
</protein>
<feature type="region of interest" description="Disordered" evidence="1">
    <location>
        <begin position="47"/>
        <end position="138"/>
    </location>
</feature>
<dbReference type="Proteomes" id="UP000838748">
    <property type="component" value="Unassembled WGS sequence"/>
</dbReference>
<keyword evidence="3" id="KW-1185">Reference proteome</keyword>
<evidence type="ECO:0000313" key="2">
    <source>
        <dbReference type="EMBL" id="CAH0543278.1"/>
    </source>
</evidence>
<feature type="compositionally biased region" description="Polar residues" evidence="1">
    <location>
        <begin position="99"/>
        <end position="115"/>
    </location>
</feature>
<gene>
    <name evidence="2" type="ORF">VMF7928_04502</name>
</gene>
<name>A0ABM9A9N8_9VIBR</name>
<feature type="compositionally biased region" description="Polar residues" evidence="1">
    <location>
        <begin position="61"/>
        <end position="87"/>
    </location>
</feature>
<organism evidence="2 3">
    <name type="scientific">Vibrio marisflavi CECT 7928</name>
    <dbReference type="NCBI Taxonomy" id="634439"/>
    <lineage>
        <taxon>Bacteria</taxon>
        <taxon>Pseudomonadati</taxon>
        <taxon>Pseudomonadota</taxon>
        <taxon>Gammaproteobacteria</taxon>
        <taxon>Vibrionales</taxon>
        <taxon>Vibrionaceae</taxon>
        <taxon>Vibrio</taxon>
    </lineage>
</organism>